<proteinExistence type="predicted"/>
<dbReference type="Gene3D" id="3.40.630.30">
    <property type="match status" value="1"/>
</dbReference>
<dbReference type="Proteomes" id="UP000677152">
    <property type="component" value="Chromosome"/>
</dbReference>
<dbReference type="AlphaFoldDB" id="A0AA45R741"/>
<dbReference type="Pfam" id="PF00583">
    <property type="entry name" value="Acetyltransf_1"/>
    <property type="match status" value="1"/>
</dbReference>
<dbReference type="EMBL" id="CP073249">
    <property type="protein sequence ID" value="QUF07395.1"/>
    <property type="molecule type" value="Genomic_DNA"/>
</dbReference>
<reference evidence="2" key="1">
    <citation type="submission" date="2021-04" db="EMBL/GenBank/DDBJ databases">
        <title>Genomic sequence of Actinosynnema pretiosum subsp. pretiosum ATCC 31280 (C-14919).</title>
        <authorList>
            <person name="Bai L."/>
            <person name="Wang X."/>
            <person name="Xiao Y."/>
        </authorList>
    </citation>
    <scope>NUCLEOTIDE SEQUENCE</scope>
    <source>
        <strain evidence="2">ATCC 31280</strain>
    </source>
</reference>
<dbReference type="GO" id="GO:0016747">
    <property type="term" value="F:acyltransferase activity, transferring groups other than amino-acyl groups"/>
    <property type="evidence" value="ECO:0007669"/>
    <property type="project" value="InterPro"/>
</dbReference>
<evidence type="ECO:0000313" key="3">
    <source>
        <dbReference type="Proteomes" id="UP000677152"/>
    </source>
</evidence>
<evidence type="ECO:0000313" key="2">
    <source>
        <dbReference type="EMBL" id="QUF07395.1"/>
    </source>
</evidence>
<sequence length="288" mass="30936">MADVVVHEDPAEFWALAGDFFRADPVRHTVCIAVVEQCLRQPEPPAVECVTVHDGGQLVAAAVRTPPRGVNLSGVPARWADVVAQAYAERGDLPGAGGPREHVEAFVLPWSVRTGASAYQAKELRLFRLDALTPPDVPGSARVAGEADFDLLVGWRARYAVQVGEADLHDEESAAEAIRHRAAAGYADLLWQHGDEPVSWAAVNPPMAGMSRVGPVYTPVEHRAHGYGSAITAAASAWALDRGAEHVLLFTDLANRTTNTIYPALGYRPVTDAVDFVFSPRRPAPTGR</sequence>
<dbReference type="SUPFAM" id="SSF55729">
    <property type="entry name" value="Acyl-CoA N-acyltransferases (Nat)"/>
    <property type="match status" value="1"/>
</dbReference>
<evidence type="ECO:0000259" key="1">
    <source>
        <dbReference type="PROSITE" id="PS51186"/>
    </source>
</evidence>
<protein>
    <recommendedName>
        <fullName evidence="1">N-acetyltransferase domain-containing protein</fullName>
    </recommendedName>
</protein>
<gene>
    <name evidence="2" type="ORF">KCV87_16025</name>
</gene>
<dbReference type="InterPro" id="IPR016181">
    <property type="entry name" value="Acyl_CoA_acyltransferase"/>
</dbReference>
<dbReference type="InterPro" id="IPR000182">
    <property type="entry name" value="GNAT_dom"/>
</dbReference>
<organism evidence="2 3">
    <name type="scientific">Actinosynnema pretiosum subsp. pretiosum</name>
    <dbReference type="NCBI Taxonomy" id="103721"/>
    <lineage>
        <taxon>Bacteria</taxon>
        <taxon>Bacillati</taxon>
        <taxon>Actinomycetota</taxon>
        <taxon>Actinomycetes</taxon>
        <taxon>Pseudonocardiales</taxon>
        <taxon>Pseudonocardiaceae</taxon>
        <taxon>Actinosynnema</taxon>
    </lineage>
</organism>
<dbReference type="PROSITE" id="PS51186">
    <property type="entry name" value="GNAT"/>
    <property type="match status" value="1"/>
</dbReference>
<name>A0AA45R741_9PSEU</name>
<accession>A0AA45R741</accession>
<feature type="domain" description="N-acetyltransferase" evidence="1">
    <location>
        <begin position="139"/>
        <end position="285"/>
    </location>
</feature>